<sequence>MGHRKRDRKEEVWGYTARDPCGDSSKESRYLAQDLPPDFICVINQRRVTLDDEGLETARGSTHTPEEDFGSRSPVTGDGSYKLMERSFISTKLQLMIPEALESNGLLIGL</sequence>
<name>A0A1I7ZUP1_9BILA</name>
<feature type="region of interest" description="Disordered" evidence="1">
    <location>
        <begin position="1"/>
        <end position="26"/>
    </location>
</feature>
<evidence type="ECO:0000313" key="3">
    <source>
        <dbReference type="WBParaSite" id="L893_g30102.t2"/>
    </source>
</evidence>
<dbReference type="WBParaSite" id="L893_g30102.t2">
    <property type="protein sequence ID" value="L893_g30102.t2"/>
    <property type="gene ID" value="L893_g30102"/>
</dbReference>
<reference evidence="3" key="1">
    <citation type="submission" date="2016-11" db="UniProtKB">
        <authorList>
            <consortium name="WormBaseParasite"/>
        </authorList>
    </citation>
    <scope>IDENTIFICATION</scope>
</reference>
<proteinExistence type="predicted"/>
<dbReference type="Proteomes" id="UP000095287">
    <property type="component" value="Unplaced"/>
</dbReference>
<protein>
    <submittedName>
        <fullName evidence="3">Uncharacterized protein</fullName>
    </submittedName>
</protein>
<organism evidence="2 3">
    <name type="scientific">Steinernema glaseri</name>
    <dbReference type="NCBI Taxonomy" id="37863"/>
    <lineage>
        <taxon>Eukaryota</taxon>
        <taxon>Metazoa</taxon>
        <taxon>Ecdysozoa</taxon>
        <taxon>Nematoda</taxon>
        <taxon>Chromadorea</taxon>
        <taxon>Rhabditida</taxon>
        <taxon>Tylenchina</taxon>
        <taxon>Panagrolaimomorpha</taxon>
        <taxon>Strongyloidoidea</taxon>
        <taxon>Steinernematidae</taxon>
        <taxon>Steinernema</taxon>
    </lineage>
</organism>
<evidence type="ECO:0000256" key="1">
    <source>
        <dbReference type="SAM" id="MobiDB-lite"/>
    </source>
</evidence>
<keyword evidence="2" id="KW-1185">Reference proteome</keyword>
<evidence type="ECO:0000313" key="2">
    <source>
        <dbReference type="Proteomes" id="UP000095287"/>
    </source>
</evidence>
<dbReference type="AlphaFoldDB" id="A0A1I7ZUP1"/>
<feature type="region of interest" description="Disordered" evidence="1">
    <location>
        <begin position="56"/>
        <end position="78"/>
    </location>
</feature>
<accession>A0A1I7ZUP1</accession>